<dbReference type="AlphaFoldDB" id="A0A4P2QBN7"/>
<protein>
    <submittedName>
        <fullName evidence="1">Uncharacterized protein</fullName>
    </submittedName>
</protein>
<dbReference type="OrthoDB" id="9807902at2"/>
<dbReference type="CDD" id="cd14738">
    <property type="entry name" value="PAAR_2"/>
    <property type="match status" value="1"/>
</dbReference>
<dbReference type="EMBL" id="CP012670">
    <property type="protein sequence ID" value="AUX26716.1"/>
    <property type="molecule type" value="Genomic_DNA"/>
</dbReference>
<dbReference type="Proteomes" id="UP000295781">
    <property type="component" value="Chromosome"/>
</dbReference>
<gene>
    <name evidence="1" type="ORF">SOCEGT47_072860</name>
</gene>
<dbReference type="Pfam" id="PF05488">
    <property type="entry name" value="PAAR_motif"/>
    <property type="match status" value="1"/>
</dbReference>
<evidence type="ECO:0000313" key="2">
    <source>
        <dbReference type="Proteomes" id="UP000295781"/>
    </source>
</evidence>
<proteinExistence type="predicted"/>
<dbReference type="Gene3D" id="2.60.200.60">
    <property type="match status" value="2"/>
</dbReference>
<dbReference type="RefSeq" id="WP_129354500.1">
    <property type="nucleotide sequence ID" value="NZ_CP012670.1"/>
</dbReference>
<reference evidence="1 2" key="1">
    <citation type="submission" date="2015-09" db="EMBL/GenBank/DDBJ databases">
        <title>Sorangium comparison.</title>
        <authorList>
            <person name="Zaburannyi N."/>
            <person name="Bunk B."/>
            <person name="Overmann J."/>
            <person name="Mueller R."/>
        </authorList>
    </citation>
    <scope>NUCLEOTIDE SEQUENCE [LARGE SCALE GENOMIC DNA]</scope>
    <source>
        <strain evidence="1 2">So ceGT47</strain>
    </source>
</reference>
<organism evidence="1 2">
    <name type="scientific">Sorangium cellulosum</name>
    <name type="common">Polyangium cellulosum</name>
    <dbReference type="NCBI Taxonomy" id="56"/>
    <lineage>
        <taxon>Bacteria</taxon>
        <taxon>Pseudomonadati</taxon>
        <taxon>Myxococcota</taxon>
        <taxon>Polyangia</taxon>
        <taxon>Polyangiales</taxon>
        <taxon>Polyangiaceae</taxon>
        <taxon>Sorangium</taxon>
    </lineage>
</organism>
<sequence>MPPAARLGDNHRCERHGEGPILPDCCPTVLIGDKPAARQEDICDCWCTEDPIKEGEPTVLIGDKPAARKGDATDGGKIVEGCPTVLIGTPRSAACMVEAASAGAPFVDAGD</sequence>
<evidence type="ECO:0000313" key="1">
    <source>
        <dbReference type="EMBL" id="AUX26716.1"/>
    </source>
</evidence>
<dbReference type="InterPro" id="IPR008727">
    <property type="entry name" value="PAAR_motif"/>
</dbReference>
<accession>A0A4P2QBN7</accession>
<name>A0A4P2QBN7_SORCE</name>